<dbReference type="AlphaFoldDB" id="A0A956LX91"/>
<keyword evidence="6 10" id="KW-0784">Thiamine biosynthesis</keyword>
<feature type="binding site" evidence="10">
    <location>
        <position position="572"/>
    </location>
    <ligand>
        <name>[4Fe-4S] cluster</name>
        <dbReference type="ChEBI" id="CHEBI:49883"/>
        <note>4Fe-4S-S-AdoMet</note>
    </ligand>
</feature>
<feature type="binding site" evidence="10">
    <location>
        <begin position="377"/>
        <end position="380"/>
    </location>
    <ligand>
        <name>substrate</name>
    </ligand>
</feature>
<feature type="binding site" evidence="10">
    <location>
        <position position="484"/>
    </location>
    <ligand>
        <name>Zn(2+)</name>
        <dbReference type="ChEBI" id="CHEBI:29105"/>
    </ligand>
</feature>
<comment type="similarity">
    <text evidence="10">Belongs to the ThiC family.</text>
</comment>
<keyword evidence="8 10" id="KW-0411">Iron-sulfur</keyword>
<feature type="binding site" evidence="10">
    <location>
        <begin position="336"/>
        <end position="338"/>
    </location>
    <ligand>
        <name>substrate</name>
    </ligand>
</feature>
<feature type="domain" description="ThiC-associated" evidence="12">
    <location>
        <begin position="11"/>
        <end position="91"/>
    </location>
</feature>
<evidence type="ECO:0000256" key="7">
    <source>
        <dbReference type="ARBA" id="ARBA00023004"/>
    </source>
</evidence>
<feature type="binding site" evidence="10">
    <location>
        <position position="443"/>
    </location>
    <ligand>
        <name>substrate</name>
    </ligand>
</feature>
<dbReference type="InterPro" id="IPR037509">
    <property type="entry name" value="ThiC"/>
</dbReference>
<dbReference type="InterPro" id="IPR002817">
    <property type="entry name" value="ThiC/BzaA/B"/>
</dbReference>
<feature type="binding site" evidence="10">
    <location>
        <position position="416"/>
    </location>
    <ligand>
        <name>substrate</name>
    </ligand>
</feature>
<dbReference type="Proteomes" id="UP000697710">
    <property type="component" value="Unassembled WGS sequence"/>
</dbReference>
<dbReference type="Pfam" id="PF13667">
    <property type="entry name" value="ThiC-associated"/>
    <property type="match status" value="1"/>
</dbReference>
<dbReference type="InterPro" id="IPR038521">
    <property type="entry name" value="ThiC/Bza_core_dom"/>
</dbReference>
<reference evidence="13" key="1">
    <citation type="submission" date="2020-04" db="EMBL/GenBank/DDBJ databases">
        <authorList>
            <person name="Zhang T."/>
        </authorList>
    </citation>
    <scope>NUCLEOTIDE SEQUENCE</scope>
    <source>
        <strain evidence="13">HKST-UBA01</strain>
    </source>
</reference>
<feature type="binding site" evidence="10">
    <location>
        <position position="316"/>
    </location>
    <ligand>
        <name>substrate</name>
    </ligand>
</feature>
<dbReference type="GO" id="GO:0008270">
    <property type="term" value="F:zinc ion binding"/>
    <property type="evidence" value="ECO:0007669"/>
    <property type="project" value="UniProtKB-UniRule"/>
</dbReference>
<dbReference type="NCBIfam" id="NF006763">
    <property type="entry name" value="PRK09284.1"/>
    <property type="match status" value="1"/>
</dbReference>
<evidence type="ECO:0000256" key="10">
    <source>
        <dbReference type="HAMAP-Rule" id="MF_00089"/>
    </source>
</evidence>
<comment type="catalytic activity">
    <reaction evidence="10">
        <text>5-amino-1-(5-phospho-beta-D-ribosyl)imidazole + S-adenosyl-L-methionine = 4-amino-2-methyl-5-(phosphooxymethyl)pyrimidine + CO + 5'-deoxyadenosine + formate + L-methionine + 3 H(+)</text>
        <dbReference type="Rhea" id="RHEA:24840"/>
        <dbReference type="ChEBI" id="CHEBI:15378"/>
        <dbReference type="ChEBI" id="CHEBI:15740"/>
        <dbReference type="ChEBI" id="CHEBI:17245"/>
        <dbReference type="ChEBI" id="CHEBI:17319"/>
        <dbReference type="ChEBI" id="CHEBI:57844"/>
        <dbReference type="ChEBI" id="CHEBI:58354"/>
        <dbReference type="ChEBI" id="CHEBI:59789"/>
        <dbReference type="ChEBI" id="CHEBI:137981"/>
        <dbReference type="EC" id="4.1.99.17"/>
    </reaction>
</comment>
<comment type="function">
    <text evidence="1 10">Catalyzes the synthesis of the hydroxymethylpyrimidine phosphate (HMP-P) moiety of thiamine from aminoimidazole ribotide (AIR) in a radical S-adenosyl-L-methionine (SAM)-dependent reaction.</text>
</comment>
<protein>
    <recommendedName>
        <fullName evidence="10">Phosphomethylpyrimidine synthase</fullName>
        <ecNumber evidence="10">4.1.99.17</ecNumber>
    </recommendedName>
    <alternativeName>
        <fullName evidence="10">Hydroxymethylpyrimidine phosphate synthase</fullName>
        <shortName evidence="10">HMP-P synthase</shortName>
        <shortName evidence="10">HMP-phosphate synthase</shortName>
        <shortName evidence="10">HMPP synthase</shortName>
    </alternativeName>
    <alternativeName>
        <fullName evidence="10">Thiamine biosynthesis protein ThiC</fullName>
    </alternativeName>
</protein>
<evidence type="ECO:0000256" key="6">
    <source>
        <dbReference type="ARBA" id="ARBA00022977"/>
    </source>
</evidence>
<feature type="binding site" evidence="10">
    <location>
        <position position="564"/>
    </location>
    <ligand>
        <name>[4Fe-4S] cluster</name>
        <dbReference type="ChEBI" id="CHEBI:49883"/>
        <note>4Fe-4S-S-AdoMet</note>
    </ligand>
</feature>
<dbReference type="GO" id="GO:0051539">
    <property type="term" value="F:4 iron, 4 sulfur cluster binding"/>
    <property type="evidence" value="ECO:0007669"/>
    <property type="project" value="UniProtKB-KW"/>
</dbReference>
<evidence type="ECO:0000313" key="14">
    <source>
        <dbReference type="Proteomes" id="UP000697710"/>
    </source>
</evidence>
<dbReference type="NCBIfam" id="NF009895">
    <property type="entry name" value="PRK13352.1"/>
    <property type="match status" value="1"/>
</dbReference>
<evidence type="ECO:0000256" key="3">
    <source>
        <dbReference type="ARBA" id="ARBA00022691"/>
    </source>
</evidence>
<keyword evidence="4 10" id="KW-0479">Metal-binding</keyword>
<dbReference type="Pfam" id="PF01964">
    <property type="entry name" value="ThiC_Rad_SAM"/>
    <property type="match status" value="1"/>
</dbReference>
<evidence type="ECO:0000256" key="11">
    <source>
        <dbReference type="SAM" id="MobiDB-lite"/>
    </source>
</evidence>
<evidence type="ECO:0000313" key="13">
    <source>
        <dbReference type="EMBL" id="MCA9726993.1"/>
    </source>
</evidence>
<keyword evidence="5 10" id="KW-0862">Zinc</keyword>
<evidence type="ECO:0000256" key="4">
    <source>
        <dbReference type="ARBA" id="ARBA00022723"/>
    </source>
</evidence>
<comment type="cofactor">
    <cofactor evidence="10">
        <name>[4Fe-4S] cluster</name>
        <dbReference type="ChEBI" id="CHEBI:49883"/>
    </cofactor>
    <text evidence="10">Binds 1 [4Fe-4S] cluster per subunit. The cluster is coordinated with 3 cysteines and an exchangeable S-adenosyl-L-methionine.</text>
</comment>
<name>A0A956LX91_UNCEI</name>
<feature type="binding site" evidence="10">
    <location>
        <position position="280"/>
    </location>
    <ligand>
        <name>substrate</name>
    </ligand>
</feature>
<keyword evidence="2 10" id="KW-0004">4Fe-4S</keyword>
<reference evidence="13" key="2">
    <citation type="journal article" date="2021" name="Microbiome">
        <title>Successional dynamics and alternative stable states in a saline activated sludge microbial community over 9 years.</title>
        <authorList>
            <person name="Wang Y."/>
            <person name="Ye J."/>
            <person name="Ju F."/>
            <person name="Liu L."/>
            <person name="Boyd J.A."/>
            <person name="Deng Y."/>
            <person name="Parks D.H."/>
            <person name="Jiang X."/>
            <person name="Yin X."/>
            <person name="Woodcroft B.J."/>
            <person name="Tyson G.W."/>
            <person name="Hugenholtz P."/>
            <person name="Polz M.F."/>
            <person name="Zhang T."/>
        </authorList>
    </citation>
    <scope>NUCLEOTIDE SEQUENCE</scope>
    <source>
        <strain evidence="13">HKST-UBA01</strain>
    </source>
</reference>
<feature type="region of interest" description="Disordered" evidence="11">
    <location>
        <begin position="1"/>
        <end position="24"/>
    </location>
</feature>
<evidence type="ECO:0000256" key="5">
    <source>
        <dbReference type="ARBA" id="ARBA00022833"/>
    </source>
</evidence>
<dbReference type="PANTHER" id="PTHR30557">
    <property type="entry name" value="THIAMINE BIOSYNTHESIS PROTEIN THIC"/>
    <property type="match status" value="1"/>
</dbReference>
<dbReference type="Gene3D" id="3.20.20.540">
    <property type="entry name" value="Radical SAM ThiC family, central domain"/>
    <property type="match status" value="1"/>
</dbReference>
<dbReference type="GO" id="GO:0070284">
    <property type="term" value="F:phosphomethylpyrimidine synthase activity"/>
    <property type="evidence" value="ECO:0007669"/>
    <property type="project" value="UniProtKB-EC"/>
</dbReference>
<evidence type="ECO:0000256" key="8">
    <source>
        <dbReference type="ARBA" id="ARBA00023014"/>
    </source>
</evidence>
<evidence type="ECO:0000256" key="2">
    <source>
        <dbReference type="ARBA" id="ARBA00022485"/>
    </source>
</evidence>
<organism evidence="13 14">
    <name type="scientific">Eiseniibacteriota bacterium</name>
    <dbReference type="NCBI Taxonomy" id="2212470"/>
    <lineage>
        <taxon>Bacteria</taxon>
        <taxon>Candidatus Eiseniibacteriota</taxon>
    </lineage>
</organism>
<keyword evidence="7 10" id="KW-0408">Iron</keyword>
<gene>
    <name evidence="10 13" type="primary">thiC</name>
    <name evidence="13" type="ORF">KC729_04865</name>
</gene>
<feature type="binding site" evidence="10">
    <location>
        <position position="567"/>
    </location>
    <ligand>
        <name>[4Fe-4S] cluster</name>
        <dbReference type="ChEBI" id="CHEBI:49883"/>
        <note>4Fe-4S-S-AdoMet</note>
    </ligand>
</feature>
<dbReference type="EC" id="4.1.99.17" evidence="10"/>
<dbReference type="Gene3D" id="6.10.250.620">
    <property type="match status" value="1"/>
</dbReference>
<dbReference type="InterPro" id="IPR025747">
    <property type="entry name" value="ThiC-associated_dom"/>
</dbReference>
<dbReference type="EMBL" id="JAGQHR010000094">
    <property type="protein sequence ID" value="MCA9726993.1"/>
    <property type="molecule type" value="Genomic_DNA"/>
</dbReference>
<dbReference type="GO" id="GO:0009229">
    <property type="term" value="P:thiamine diphosphate biosynthetic process"/>
    <property type="evidence" value="ECO:0007669"/>
    <property type="project" value="UniProtKB-UniRule"/>
</dbReference>
<dbReference type="NCBIfam" id="TIGR00190">
    <property type="entry name" value="thiC"/>
    <property type="match status" value="1"/>
</dbReference>
<sequence length="617" mass="68748">MPGATGVTRDPFPGSRKVYATGSHPSIRVPMREIRLTPTRAGSGAASKSEENAPVWVYDTSGPYTDPETAIDLTRGLAPVRRDWILGRGDTIELDEPSSSYVRTRMEDGSLAGIRFLAPRKPRRAKPGQRVTQMHYARRGEITPEMEYIAIRETQRQEAAHEAIARQHPGQSHGAALPREITPEFVRSEVARGRAIIPANVNHPELEPMVIGRNFLVKINANLGNSAVTSSIEEEVEKMVWSIRWGADTVMDLSTGANIHETREWILRNAPVPIGTVPIYQALEKVGGRPEELTWELFRDTLIEQAEQGVDYFTIHAGVLLRYVPLTARRRTGIVSRGGSIMAKWCLAHHQENFLYTHWDEICEIMTAHDVSFSIGDGLRPGSIEDANDEAQYGELFTQGELTRRAWDFDVQVMNEGPGHVPMHMIQDNMEKQLEWCHEAPFYTLGPLTTDIAPGYDHITSAIGAAMIGWFGTAMLCYVTPKEHLGLPNRDDVKAGVIAYKIAAHAADLAKGHPGAQLRDNALSKARFEFRWEDQYNLSLDPDTARAFHDETLPAEGAKVAHFCSMCGPKFCSMEITQQIRDYAAEKGYADADAVAHGMEEKSEEFRRGGGQIYHEV</sequence>
<evidence type="ECO:0000256" key="1">
    <source>
        <dbReference type="ARBA" id="ARBA00003175"/>
    </source>
</evidence>
<accession>A0A956LX91</accession>
<feature type="binding site" evidence="10">
    <location>
        <position position="420"/>
    </location>
    <ligand>
        <name>Zn(2+)</name>
        <dbReference type="ChEBI" id="CHEBI:29105"/>
    </ligand>
</feature>
<dbReference type="PANTHER" id="PTHR30557:SF1">
    <property type="entry name" value="PHOSPHOMETHYLPYRIMIDINE SYNTHASE, CHLOROPLASTIC"/>
    <property type="match status" value="1"/>
</dbReference>
<evidence type="ECO:0000259" key="12">
    <source>
        <dbReference type="Pfam" id="PF13667"/>
    </source>
</evidence>
<dbReference type="SFLD" id="SFLDF00407">
    <property type="entry name" value="phosphomethylpyrimidine_syntha"/>
    <property type="match status" value="1"/>
</dbReference>
<comment type="caution">
    <text evidence="13">The sequence shown here is derived from an EMBL/GenBank/DDBJ whole genome shotgun (WGS) entry which is preliminary data.</text>
</comment>
<dbReference type="FunFam" id="3.20.20.540:FF:000001">
    <property type="entry name" value="Phosphomethylpyrimidine synthase"/>
    <property type="match status" value="1"/>
</dbReference>
<dbReference type="SFLD" id="SFLDG01114">
    <property type="entry name" value="phosphomethylpyrimidine_syntha"/>
    <property type="match status" value="1"/>
</dbReference>
<feature type="binding site" evidence="10">
    <location>
        <position position="251"/>
    </location>
    <ligand>
        <name>substrate</name>
    </ligand>
</feature>
<evidence type="ECO:0000256" key="9">
    <source>
        <dbReference type="ARBA" id="ARBA00023239"/>
    </source>
</evidence>
<comment type="pathway">
    <text evidence="10">Cofactor biosynthesis; thiamine diphosphate biosynthesis.</text>
</comment>
<keyword evidence="9 10" id="KW-0456">Lyase</keyword>
<feature type="binding site" evidence="10">
    <location>
        <position position="222"/>
    </location>
    <ligand>
        <name>substrate</name>
    </ligand>
</feature>
<proteinExistence type="inferred from homology"/>
<dbReference type="HAMAP" id="MF_00089">
    <property type="entry name" value="ThiC"/>
    <property type="match status" value="1"/>
</dbReference>
<dbReference type="GO" id="GO:0005829">
    <property type="term" value="C:cytosol"/>
    <property type="evidence" value="ECO:0007669"/>
    <property type="project" value="TreeGrafter"/>
</dbReference>
<dbReference type="SFLD" id="SFLDS00113">
    <property type="entry name" value="Radical_SAM_Phosphomethylpyrim"/>
    <property type="match status" value="1"/>
</dbReference>
<keyword evidence="3 10" id="KW-0949">S-adenosyl-L-methionine</keyword>
<dbReference type="GO" id="GO:0009228">
    <property type="term" value="P:thiamine biosynthetic process"/>
    <property type="evidence" value="ECO:0007669"/>
    <property type="project" value="UniProtKB-UniRule"/>
</dbReference>